<comment type="catalytic activity">
    <reaction evidence="15">
        <text>(2R)-2,3-bisphosphoglycerate + H2O = (2R)-2-phosphoglycerate + phosphate</text>
        <dbReference type="Rhea" id="RHEA:27381"/>
        <dbReference type="ChEBI" id="CHEBI:15377"/>
        <dbReference type="ChEBI" id="CHEBI:43474"/>
        <dbReference type="ChEBI" id="CHEBI:58248"/>
        <dbReference type="ChEBI" id="CHEBI:58289"/>
        <dbReference type="EC" id="3.1.3.80"/>
    </reaction>
    <physiologicalReaction direction="left-to-right" evidence="15">
        <dbReference type="Rhea" id="RHEA:27382"/>
    </physiologicalReaction>
</comment>
<dbReference type="EC" id="3.1.3.62" evidence="4"/>
<evidence type="ECO:0000256" key="1">
    <source>
        <dbReference type="ARBA" id="ARBA00004236"/>
    </source>
</evidence>
<sequence length="857" mass="100744">MNAVKVKFILFFIAVVSAEECDNEDNYLYHLSTKTAYRIVANKDDKEFQHEGLKGCVPQKIWMVVRHGTRNPSASFIEKMRDRLPEIRDLIIENNEEPNDRLRHSDLDALRKWKLKIQVADEKKLTHEGENEMLLLAERMQARFPSIFSPIYSNTSYFFKSTSTQRTRLSAKYFAAGLFGRQTVKDVWFPKTPKHDPTLRFYKLCNRWQHEVKNNPDALLERRKFERSLHMSNIVNSMNKALNLDNELTVDDIYLMYLTCSFETAWNQKRKSPWCSVFSPKSLRVPEFAEDLKYYYRDGYAYELTYKQACTMFNDLVSYFEDKSKYPKATVYFTHSGTLLKLLAHLGLYKDDEHLKHTHYDKYDHKWRVSKIDAFGTNIAFALYKCNSSQKIAVFHQERLMQLPNGEEICDFNSFKKHYSNSINNCSFDEFCGLGNMAFITFFVISLSLFASKSAHFYNGDDTYEQHFGTKTPYRVVANENDSEVQFPGCTPVKIWYVIRHGTRTPTERLLKEMRKHLPGVLNRIIEANERNPDINIKALKKWKLEYNETVLTEEGAKEHQLLAKRMQKRFPTLFPTTFSNDTYLFRHTNTQRTMASAKNFSLGLFGSEDFENVYIPPPITLDPVLRYYRICKRWKVEVEDKHAKQQKLFHESYPMMEQIEVMSKALNLTRRLSVDEVNAMFQTCCIEAANNKKSVWCSLIPMDMIKIMEFSQTLLYDHKHGYVNEISYKQACPMLQHMIQFFDSPENLTTTVMFTHDSAVLPFMSHLGLFKNDRILEHTDFNSDFDNKWKLSEIGTFASNIAFVLFSCLDELKVGVFHQERLVQLPNCEELCDFEDLKDYYYDSIYNCELNEICSN</sequence>
<keyword evidence="8" id="KW-0378">Hydrolase</keyword>
<name>A0AAN7SLS4_9COLE</name>
<organism evidence="17 18">
    <name type="scientific">Aquatica leii</name>
    <dbReference type="NCBI Taxonomy" id="1421715"/>
    <lineage>
        <taxon>Eukaryota</taxon>
        <taxon>Metazoa</taxon>
        <taxon>Ecdysozoa</taxon>
        <taxon>Arthropoda</taxon>
        <taxon>Hexapoda</taxon>
        <taxon>Insecta</taxon>
        <taxon>Pterygota</taxon>
        <taxon>Neoptera</taxon>
        <taxon>Endopterygota</taxon>
        <taxon>Coleoptera</taxon>
        <taxon>Polyphaga</taxon>
        <taxon>Elateriformia</taxon>
        <taxon>Elateroidea</taxon>
        <taxon>Lampyridae</taxon>
        <taxon>Luciolinae</taxon>
        <taxon>Aquatica</taxon>
    </lineage>
</organism>
<keyword evidence="7 16" id="KW-0732">Signal</keyword>
<dbReference type="Proteomes" id="UP001353858">
    <property type="component" value="Unassembled WGS sequence"/>
</dbReference>
<accession>A0AAN7SLS4</accession>
<evidence type="ECO:0000256" key="13">
    <source>
        <dbReference type="ARBA" id="ARBA00043671"/>
    </source>
</evidence>
<dbReference type="SUPFAM" id="SSF53254">
    <property type="entry name" value="Phosphoglycerate mutase-like"/>
    <property type="match status" value="2"/>
</dbReference>
<dbReference type="GO" id="GO:0052745">
    <property type="term" value="F:inositol phosphate phosphatase activity"/>
    <property type="evidence" value="ECO:0007669"/>
    <property type="project" value="TreeGrafter"/>
</dbReference>
<evidence type="ECO:0000256" key="12">
    <source>
        <dbReference type="ARBA" id="ARBA00043668"/>
    </source>
</evidence>
<comment type="catalytic activity">
    <reaction evidence="12">
        <text>1D-myo-inositol 1,2,5,6-tetrakisphosphate + H2O = 1D-myo-inositol 1,2,6-trisphosphate + phosphate</text>
        <dbReference type="Rhea" id="RHEA:77119"/>
        <dbReference type="ChEBI" id="CHEBI:15377"/>
        <dbReference type="ChEBI" id="CHEBI:43474"/>
        <dbReference type="ChEBI" id="CHEBI:195535"/>
        <dbReference type="ChEBI" id="CHEBI:195537"/>
        <dbReference type="EC" id="3.1.3.62"/>
    </reaction>
    <physiologicalReaction direction="left-to-right" evidence="12">
        <dbReference type="Rhea" id="RHEA:77120"/>
    </physiologicalReaction>
</comment>
<evidence type="ECO:0000256" key="5">
    <source>
        <dbReference type="ARBA" id="ARBA00018097"/>
    </source>
</evidence>
<dbReference type="GO" id="GO:0003993">
    <property type="term" value="F:acid phosphatase activity"/>
    <property type="evidence" value="ECO:0007669"/>
    <property type="project" value="TreeGrafter"/>
</dbReference>
<dbReference type="CDD" id="cd07061">
    <property type="entry name" value="HP_HAP_like"/>
    <property type="match status" value="2"/>
</dbReference>
<dbReference type="PANTHER" id="PTHR20963">
    <property type="entry name" value="MULTIPLE INOSITOL POLYPHOSPHATE PHOSPHATASE-RELATED"/>
    <property type="match status" value="1"/>
</dbReference>
<dbReference type="InterPro" id="IPR029033">
    <property type="entry name" value="His_PPase_superfam"/>
</dbReference>
<evidence type="ECO:0000256" key="9">
    <source>
        <dbReference type="ARBA" id="ARBA00023136"/>
    </source>
</evidence>
<evidence type="ECO:0000313" key="17">
    <source>
        <dbReference type="EMBL" id="KAK4874498.1"/>
    </source>
</evidence>
<dbReference type="Pfam" id="PF00328">
    <property type="entry name" value="His_Phos_2"/>
    <property type="match status" value="2"/>
</dbReference>
<evidence type="ECO:0000313" key="18">
    <source>
        <dbReference type="Proteomes" id="UP001353858"/>
    </source>
</evidence>
<comment type="catalytic activity">
    <reaction evidence="14">
        <text>1D-myo-inositol hexakisphosphate + H2O = 1D-myo-inositol 1,2,4,5,6-pentakisphosphate + phosphate</text>
        <dbReference type="Rhea" id="RHEA:16989"/>
        <dbReference type="ChEBI" id="CHEBI:15377"/>
        <dbReference type="ChEBI" id="CHEBI:43474"/>
        <dbReference type="ChEBI" id="CHEBI:57798"/>
        <dbReference type="ChEBI" id="CHEBI:58130"/>
        <dbReference type="EC" id="3.1.3.62"/>
    </reaction>
    <physiologicalReaction direction="left-to-right" evidence="14">
        <dbReference type="Rhea" id="RHEA:16990"/>
    </physiologicalReaction>
</comment>
<feature type="chain" id="PRO_5042915538" description="Multiple inositol polyphosphate phosphatase 1" evidence="16">
    <location>
        <begin position="19"/>
        <end position="857"/>
    </location>
</feature>
<dbReference type="AlphaFoldDB" id="A0AAN7SLS4"/>
<evidence type="ECO:0000256" key="15">
    <source>
        <dbReference type="ARBA" id="ARBA00043832"/>
    </source>
</evidence>
<keyword evidence="9" id="KW-0472">Membrane</keyword>
<comment type="caution">
    <text evidence="17">The sequence shown here is derived from an EMBL/GenBank/DDBJ whole genome shotgun (WGS) entry which is preliminary data.</text>
</comment>
<dbReference type="Gene3D" id="3.40.50.1240">
    <property type="entry name" value="Phosphoglycerate mutase-like"/>
    <property type="match status" value="2"/>
</dbReference>
<comment type="catalytic activity">
    <reaction evidence="13">
        <text>1D-myo-inositol 1,2,4,5,6-pentakisphosphate + H2O = 1D-myo-inositol 1,2,5,6-tetrakisphosphate + phosphate</text>
        <dbReference type="Rhea" id="RHEA:77115"/>
        <dbReference type="ChEBI" id="CHEBI:15377"/>
        <dbReference type="ChEBI" id="CHEBI:43474"/>
        <dbReference type="ChEBI" id="CHEBI:57798"/>
        <dbReference type="ChEBI" id="CHEBI:195535"/>
        <dbReference type="EC" id="3.1.3.62"/>
    </reaction>
    <physiologicalReaction direction="left-to-right" evidence="13">
        <dbReference type="Rhea" id="RHEA:77116"/>
    </physiologicalReaction>
</comment>
<evidence type="ECO:0000256" key="3">
    <source>
        <dbReference type="ARBA" id="ARBA00012976"/>
    </source>
</evidence>
<keyword evidence="18" id="KW-1185">Reference proteome</keyword>
<feature type="signal peptide" evidence="16">
    <location>
        <begin position="1"/>
        <end position="18"/>
    </location>
</feature>
<keyword evidence="6" id="KW-1003">Cell membrane</keyword>
<proteinExistence type="inferred from homology"/>
<evidence type="ECO:0000256" key="6">
    <source>
        <dbReference type="ARBA" id="ARBA00022475"/>
    </source>
</evidence>
<dbReference type="EC" id="3.1.3.80" evidence="3"/>
<evidence type="ECO:0000256" key="10">
    <source>
        <dbReference type="ARBA" id="ARBA00023180"/>
    </source>
</evidence>
<keyword evidence="10" id="KW-0325">Glycoprotein</keyword>
<comment type="subcellular location">
    <subcellularLocation>
        <location evidence="1">Cell membrane</location>
    </subcellularLocation>
</comment>
<evidence type="ECO:0000256" key="14">
    <source>
        <dbReference type="ARBA" id="ARBA00043691"/>
    </source>
</evidence>
<dbReference type="FunFam" id="3.40.50.1240:FF:000014">
    <property type="entry name" value="Multiple inositol polyphosphate phosphatase 1"/>
    <property type="match status" value="1"/>
</dbReference>
<dbReference type="GO" id="GO:0005886">
    <property type="term" value="C:plasma membrane"/>
    <property type="evidence" value="ECO:0007669"/>
    <property type="project" value="UniProtKB-SubCell"/>
</dbReference>
<evidence type="ECO:0000256" key="4">
    <source>
        <dbReference type="ARBA" id="ARBA00013040"/>
    </source>
</evidence>
<comment type="similarity">
    <text evidence="2">Belongs to the histidine acid phosphatase family. MINPP1 subfamily.</text>
</comment>
<evidence type="ECO:0000256" key="7">
    <source>
        <dbReference type="ARBA" id="ARBA00022729"/>
    </source>
</evidence>
<evidence type="ECO:0000256" key="8">
    <source>
        <dbReference type="ARBA" id="ARBA00022801"/>
    </source>
</evidence>
<dbReference type="InterPro" id="IPR000560">
    <property type="entry name" value="His_Pase_clade-2"/>
</dbReference>
<evidence type="ECO:0000256" key="16">
    <source>
        <dbReference type="SAM" id="SignalP"/>
    </source>
</evidence>
<protein>
    <recommendedName>
        <fullName evidence="5">Multiple inositol polyphosphate phosphatase 1</fullName>
        <ecNumber evidence="4">3.1.3.62</ecNumber>
        <ecNumber evidence="3">3.1.3.80</ecNumber>
    </recommendedName>
    <alternativeName>
        <fullName evidence="11">2,3-bisphosphoglycerate 3-phosphatase</fullName>
    </alternativeName>
</protein>
<reference evidence="18" key="1">
    <citation type="submission" date="2023-01" db="EMBL/GenBank/DDBJ databases">
        <title>Key to firefly adult light organ development and bioluminescence: homeobox transcription factors regulate luciferase expression and transportation to peroxisome.</title>
        <authorList>
            <person name="Fu X."/>
        </authorList>
    </citation>
    <scope>NUCLEOTIDE SEQUENCE [LARGE SCALE GENOMIC DNA]</scope>
</reference>
<dbReference type="EMBL" id="JARPUR010000006">
    <property type="protein sequence ID" value="KAK4874498.1"/>
    <property type="molecule type" value="Genomic_DNA"/>
</dbReference>
<evidence type="ECO:0000256" key="11">
    <source>
        <dbReference type="ARBA" id="ARBA00031642"/>
    </source>
</evidence>
<dbReference type="PANTHER" id="PTHR20963:SF51">
    <property type="entry name" value="MULTIPLE INOSITOL POLYPHOSPHATE PHOSPHATASE 1"/>
    <property type="match status" value="1"/>
</dbReference>
<evidence type="ECO:0000256" key="2">
    <source>
        <dbReference type="ARBA" id="ARBA00008422"/>
    </source>
</evidence>
<dbReference type="GO" id="GO:0034417">
    <property type="term" value="F:bisphosphoglycerate 3-phosphatase activity"/>
    <property type="evidence" value="ECO:0007669"/>
    <property type="project" value="UniProtKB-EC"/>
</dbReference>
<gene>
    <name evidence="17" type="ORF">RN001_013858</name>
</gene>